<feature type="domain" description="EGF-like" evidence="5">
    <location>
        <begin position="691"/>
        <end position="729"/>
    </location>
</feature>
<keyword evidence="8" id="KW-1185">Reference proteome</keyword>
<feature type="domain" description="EGF-like" evidence="5">
    <location>
        <begin position="898"/>
        <end position="936"/>
    </location>
</feature>
<feature type="domain" description="EGF-like" evidence="5">
    <location>
        <begin position="2368"/>
        <end position="2406"/>
    </location>
</feature>
<feature type="domain" description="EGF-like" evidence="5">
    <location>
        <begin position="2259"/>
        <end position="2297"/>
    </location>
</feature>
<feature type="disulfide bond" evidence="2">
    <location>
        <begin position="116"/>
        <end position="126"/>
    </location>
</feature>
<dbReference type="SMART" id="SM00274">
    <property type="entry name" value="FOLN"/>
    <property type="match status" value="19"/>
</dbReference>
<feature type="domain" description="EGF-like" evidence="5">
    <location>
        <begin position="1108"/>
        <end position="1147"/>
    </location>
</feature>
<proteinExistence type="predicted"/>
<feature type="domain" description="EGF-like" evidence="5">
    <location>
        <begin position="1999"/>
        <end position="2036"/>
    </location>
</feature>
<feature type="domain" description="EGF-like" evidence="5">
    <location>
        <begin position="3701"/>
        <end position="3739"/>
    </location>
</feature>
<dbReference type="SMART" id="SM00286">
    <property type="entry name" value="PTI"/>
    <property type="match status" value="12"/>
</dbReference>
<evidence type="ECO:0000256" key="1">
    <source>
        <dbReference type="ARBA" id="ARBA00023157"/>
    </source>
</evidence>
<feature type="domain" description="EGF-like" evidence="5">
    <location>
        <begin position="1837"/>
        <end position="1875"/>
    </location>
</feature>
<evidence type="ECO:0000313" key="8">
    <source>
        <dbReference type="Proteomes" id="UP000792457"/>
    </source>
</evidence>
<accession>A0A8K0K4E5</accession>
<dbReference type="PROSITE" id="PS01186">
    <property type="entry name" value="EGF_2"/>
    <property type="match status" value="34"/>
</dbReference>
<feature type="disulfide bond" evidence="2">
    <location>
        <begin position="2002"/>
        <end position="2012"/>
    </location>
</feature>
<feature type="disulfide bond" evidence="2">
    <location>
        <begin position="2430"/>
        <end position="2440"/>
    </location>
</feature>
<feature type="disulfide bond" evidence="2">
    <location>
        <begin position="643"/>
        <end position="653"/>
    </location>
</feature>
<feature type="transmembrane region" description="Helical" evidence="4">
    <location>
        <begin position="5044"/>
        <end position="5072"/>
    </location>
</feature>
<dbReference type="Pfam" id="PF21164">
    <property type="entry name" value="Dumpy_DPY"/>
    <property type="match status" value="30"/>
</dbReference>
<keyword evidence="4" id="KW-1133">Transmembrane helix</keyword>
<feature type="domain" description="EGF-like" evidence="5">
    <location>
        <begin position="3369"/>
        <end position="3408"/>
    </location>
</feature>
<feature type="domain" description="EGF-like" evidence="5">
    <location>
        <begin position="2684"/>
        <end position="2724"/>
    </location>
</feature>
<sequence length="5109" mass="544074">MSQKCRDPCPGSCGANAECRVVSHTPMCVCQSGYVGDPFSHCQPQQQEPVLASTTPCVPSPCGSNAVCREQNGAGACSCIQDYFGNPYEGCRPECVLSSDCASTRACIRNKCQDPCPGNCGPNADCQVVNHLPSCICRAGYTGNPFSHCSLLPIEPILAEPSDPCSPSPCGPNSQCRVVNGQGVCSCLPSYVGSPPGCRPECVVSPECPRDKACLNQKCVNPCPGPCGQNTRCEAINHSPICTCQPGYTGDPFSRCYPIPQPVVTQPCVPSPCGPNSQCREVNGQAVCSCVPGFIGSPPNCRPECITSSECSLNEACNNQKCRNPCPGTCGIGARCEVINHNPICSCSPRYTGDPFIRCHPIPDSPVSAVNPCQPSPCGPYAECRVIGDGPICSCLPEYKGSPPNCRPECISNAECPNHLACLNQKCRDPCVGMCGVNAMCRTVSHAPTCMCAPGFNGDPFVGCQVQLAPITQDISTPCHPSPCGANALCREQNGAGSCTCIEDHFGNPYEGCRPECVINSDCPSSRACIQKKCQDPCPGTCGQNANCQVVNHLPSCTCHPGYTGDPFRYCSPTPAEPIEVKDPCNPSPCGPNSQCREVNGQAVCSCLPTYIGSPPGCRPECTVSTECPQNKACINRKCADPCPGPCGQNTRCEVINHSPICVCLPGYSGDAFSRCNPIPTPPRQPVQPVFVDPCVPSPCGPFSECRDIGGVPSCSCRASYVGSPPNCRPECVISSECASNKACIREKCGDPCPGSCGHNAECAVLNHTPMCTCPVGYTGDPFSNCYPKPPEKEPVLAQDPCNPSPCGPNAQCRDGICSCLPEYQGDPYQGCRPECVLSSDCPRDKACIRQKCKNPCPGTCGQNAICEVANHIPICSCPERYSGNPFVDCRPYQEPVVTQPCHPSPCGPNSQCREINGQAVCSCVPGYIGSPPTCRPECVVSSECNQNEACSNQKCRNPCPGTCGVGAKCEVINHNPICSCPPRYTGDPFLRCVPMVDTPTPPPVNPCQPSPCGPYAECRVIGDSPSCSCLPNYIGSPPNCRPECVSNSECSSHLACINQKCKDPCPGLCGANAECRVVSHTPNCVCLLGYVGDPFTHCLIQQEPVEQSTPCVPSPCGANAVCREQNNAGACTCLPDYIGNPYEGCRPECVLNTDCPSNKACIGNKCKDPCPGTCGQNADCHVINHLPSCNCRSGYQGDPFRYCSLAPKEDILQLVDPCSPSPCGPNAQCRKVNDQAVCSCLPNYIGSPPGCRPECVVSSECPLNQACTNQKCVDPCPGTCGQNALCRVVNHVPICSCPEGQTGDPFFRCQIIPVATVVTESQPLNPCYPSPCGPHAQCQNVRGVPSCSCLPGYIGSPPGCRPECTINSECPSNLACLREKCRDPCPGSCGVNAQCSVINHTPICTCPQGYTGDPFFNCQPTPPVIEPIAVDPCNPSPCGPNAECRDGTCTCIPEYSGDPYIGCRPECILNSECPRNRACLRQKCVDPCIGTCGQGAECAVVNHVPICSCPTGTSGDPFILCRPFEEPVSLQPCNPSPCGPNSQCRVVNNVAVCSCLPEYIGSPPSCRPECVVNSECSLNEACSNRKCRDPCPGACGTGARCEVVNHNPICGCPPHYSGDPFVRCIPIVEEAPVKIDPCQPSPCGPNAECRVVGDSPSCSCLPEYRGSPPNCRPECVSNSECPNHLACINQKCSDPCSNACGVRAECRVVSHFPNCFCPSGFFGDAFIQCNPEPLEPLGRPSEQTNPCIPSPCGANAVCREQNKAGCRPECVLNSDCSTSLACIHNKCKNPCPGTCGQNAECRVINHLPSCTCFKGYTGDPFHFCSPVRPEPVVSEPVNPCSPSPCGPNAQCKVINEQAVCSCLPEYIGSPPSCRPECVVSSECPQNRACVNRKCIDPCPGACGQFTRCEVINHSPICSCREGHTGDPFSRCYPLPPPPKAFPCNPSPCGPNSQCREINDQAVCSCVIGYIGSPPNCRPECIVNSDCSLNEACSNQKCIDPCRGTCGIEARCQVINHSPICSCPPRYSGNPFTRCHLIVEQPVVVPTNPCQPSPCGPYAECKVVGDSPSCSCLANYVGTPPNCRPECVSNSECASHLACINQKCRDPCPGSCGANAECRVVSHTPNCICLAGYVGDPFSQCILPQAPESRPLERPCVPSPCGVNAICREQNGAGSCSCIPDHLGNPYEGCRPECLINTDCPSHLACMQTKCRDPCPGTCGQNAACQVINHLPSCFCNPGHTGDPFRFCHVIPTEVIKDPQDPCVPSPCGPNSQCRDLNGQAICSCLPAYVGSPPGCRPECIVSAECPRNKACIDRKCADPCINKCGINAICEVINHNPICACQHRNTGDPFTRCYLIQEPVIQPKPEFKDPCIPSPCGPYATCRDNGGYPSCSCLQNYIGSPPNCRPECVISSECSPSLACIREKCRDPCPGSCGQGALCNVINHTPVCTCPSGYTGDPFTHCYPEPPKPQEPVVLDPCNPSPCGPNARCADGVCTCLEDFRGDPYVGCRPECVLNDDCPRDKACIRNHCLDPCPGTCGQGARCDVINHIPSCSCPEGFTGDPFRFCRKAEAPVVTQPCQPSPCGPNSQCREVNGQAVCSCLIGYVNTPPSCRPECVVNSECGPSEACIMQKCRDPCPGTCGLLARCQVINHNPICSCPPGHTGDPFTRCYPIPAEPLPRPNEPKDPCFPSPCGPNSRCQPSVDGSAPSCSCLEGYLGSPPNCHPECTSNGQCASHLACINLRCRDPCPGSCGIGANCHVAAHIPNCVCPSGFTGDPFSFCSPVEQEPPRPTPTPNPCYPNPCGTNAHCRQEGNHFTCECLKEYHGNPYEGCRPECLVGSDCPANLACIRNKCKDPCPGTCGVNAICSVSNHIPICSCPDGYSGDAFRLCEVIRIHEPSDPCQPSPCGPGAICRVTPQGIATCECPPGLIGTGDLGCRPECVLDSDCPGNKACSNSKCRDPCPGVCGYRALCQVVNHSPICTCPVPLRGDPFIECKDIPAPPVDPCNPSPCGVNGQCYVNNGIGICTYPECIVNGDCPRDKACYAQKCSDPCVGACGLNALCRAVNHVAVCSCPAGYMGDAHIQCLIAAVEVPKPECVENNDCTNDKACINQKCLNPCIEFPNSCPQYAECRVQLHRPLCSCRSGYVSNSFGQCQEIGCRADSECPPIQACVNRQCEDPCSYTQCGEGAVCRTVSHRAQCECANNYWGNPLIGCQRSECVKDEDCPYHLACRGRKCEDPCNCAPGAQCTVNNHRPICRCPPGYIGDPSSSCTIAPIESVECKSDVDCASKLACFDGVCKNPCLETKPCGNNAKCNVVDSLPLRTMVCVCLPGFVGDADVECRPAPTEEPGCSSSDECLDSETCLNRACVNPCAVSTPCAHNADCRATGHRAVCRCPTGMVGNPFVNCYLEPTAVPECRNDADCPNDRACLSGKCQDPCLVANTCAPDAICRAELHRSVCSCPQGWGGDPKIRCYKAECSSDLDCPFDKACINGNCLNPCTVLTGESQCGRGAECRAQLHRAHCVCPAGTQGDAMVSCVTGICQYNEDCADHEACDRLNRVCRPVCIDEDSCGERAICEGRNHAPRCSCPPGTTGNPHFMCKEQPIPTEAEVECQQDADCSSGHACISSHCVNPCYASNPCSPDQECYVQDTLPLRTVMCKCPADHIIDQNGMCKRIVQAEPECRTDSNCPDTHRCESGTCVEVCRMSPCGVNAICNAMVHQATCSCAPGYQGNPYLECTNIPKIPDLPPAPECLHDDECPTQRACINQACINPCTVGDPCARTAFCHVENHKPVCRCPDGYRGNPQLNCVPITAIAVECTSHSDCSDQESCINGVCVNPCNCGPNAECRVSNHYPVCLCKPGYSGNPQYGCVRVGCQVDEECSGDKQCYNGECINPCIVNNPCAPNAMCHSDSGSHRAECRCPVGYEGDPFVRCIRIECRTDADCPITRACMDHRCIDPCMGTGFRSPCAPNANCIVRNHAAACRCPESMPIGDPTVFCEPRPPPLQPTPECKRDIDCPGQLACIGEKCLNPCLELQPCSPSSRCMVLETVPVRTMTCTCPEGWVPNINGECRPVAMSIPPGCTSNSDCSSNTTCINGICRSPCDCGSNAACFVNDHRPICSCEEGFEGNPNIACYAVGCRSNSECDSGKACVNGNCISPCLVNDPCGPNAECFAFAGRAECRCRSGYRGNPYTACHVVGCRSNGDCPSDRACIDSQCVSPCIHANPCAPTALDCIVRHHMAVCRCPPGHIGNPYVACRPEPRPECTTDADCPSVFACISSRCTEPCRELEPCTGTARCRVVPNTVPVRTMLCVCPDGYISGGIGICKPTTPVIAGCSSDTECAEDKSCVEGVCRNPCNCGLNSECRVVDHKPVCSCRQGYEGNPEIKCVPLGCRSDDECSSQHACENGNCVPVCKPDGRPCGTDATCRGANHRALCECLPGLAGDPYVSCTAIGCRSDSECPTTRACINGQCENPCDKDPCSAESAKCTAYNHRAVCSCPPGYIMLARNDAEICQKDDVTCRRDSDCPTGLACINSNCVNPCNETKPCGENADCRVLDTYPVRTMICECIPGYQGNAAVKCDKVAPCLIEKGYVRDVFGNCVCPPGSGLNENDDCILCPIEKGLKVDERGRCVCALERGMIVDERGNCVCPQDHGYHLDSKGNCVIESIPPGPRCTKDEDCLDNNYCDTDTNSCKDPCLNKNCGVNALCNATNHRAVCQCIAGYTGNPEVYCNGSSPFRTDFPRPDMVVSCLSDGVQVEIHITEQTFNGVLYVKGHSKDEQCRRVVTLAPDAAPRVEIFKVNFGSCGLIHVNAQAYHIKCVYTTGEKNVTLGFNVSMLTTAGTIANTGPPPICTMKIVTQTGQEIDSAEIGDDLILKVDVQPASIYGGFARSCIAKTMDDKIENEYLVTDEDGCATDPTIFGEWAFDPEEQSLIATFNAFKFPSSDNIRFQCNIRVCFGKCQPVNCRGYDAFGRRKREVREDVRVGKNGTDVDVMESTYEGQLREEITIQSNAILTLERKEERLIDPKEAPSMSEEQDICVSMIGFIIALVITALLALVAVAVAVSCWLMAYRRRPKIAGPLPHPPEFPNPLFTTPEPVAEPSPDYLS</sequence>
<dbReference type="PANTHER" id="PTHR22963">
    <property type="entry name" value="ENDOGLIN-RELATED"/>
    <property type="match status" value="1"/>
</dbReference>
<dbReference type="InterPro" id="IPR000742">
    <property type="entry name" value="EGF"/>
</dbReference>
<feature type="domain" description="EGF-like" evidence="5">
    <location>
        <begin position="1063"/>
        <end position="1100"/>
    </location>
</feature>
<feature type="domain" description="EGF-like" evidence="5">
    <location>
        <begin position="2854"/>
        <end position="2891"/>
    </location>
</feature>
<feature type="domain" description="EGF-like" evidence="5">
    <location>
        <begin position="264"/>
        <end position="302"/>
    </location>
</feature>
<feature type="disulfide bond" evidence="2">
    <location>
        <begin position="2693"/>
        <end position="2710"/>
    </location>
</feature>
<feature type="domain" description="EGF-like" evidence="5">
    <location>
        <begin position="1940"/>
        <end position="1978"/>
    </location>
</feature>
<dbReference type="PROSITE" id="PS51034">
    <property type="entry name" value="ZP_2"/>
    <property type="match status" value="1"/>
</dbReference>
<feature type="region of interest" description="Disordered" evidence="3">
    <location>
        <begin position="5089"/>
        <end position="5109"/>
    </location>
</feature>
<feature type="disulfide bond" evidence="2">
    <location>
        <begin position="2857"/>
        <end position="2867"/>
    </location>
</feature>
<feature type="domain" description="EGF-like" evidence="5">
    <location>
        <begin position="6"/>
        <end position="43"/>
    </location>
</feature>
<feature type="domain" description="ZP" evidence="6">
    <location>
        <begin position="4720"/>
        <end position="4974"/>
    </location>
</feature>
<keyword evidence="4" id="KW-0812">Transmembrane</keyword>
<evidence type="ECO:0000256" key="4">
    <source>
        <dbReference type="SAM" id="Phobius"/>
    </source>
</evidence>
<evidence type="ECO:0008006" key="9">
    <source>
        <dbReference type="Google" id="ProtNLM"/>
    </source>
</evidence>
<feature type="domain" description="EGF-like" evidence="5">
    <location>
        <begin position="2898"/>
        <end position="2938"/>
    </location>
</feature>
<dbReference type="SUPFAM" id="SSF90148">
    <property type="entry name" value="DPY module"/>
    <property type="match status" value="28"/>
</dbReference>
<feature type="domain" description="EGF-like" evidence="5">
    <location>
        <begin position="2794"/>
        <end position="2833"/>
    </location>
</feature>
<feature type="disulfide bond" evidence="2">
    <location>
        <begin position="753"/>
        <end position="763"/>
    </location>
</feature>
<feature type="domain" description="EGF-like" evidence="5">
    <location>
        <begin position="1530"/>
        <end position="1568"/>
    </location>
</feature>
<feature type="disulfide bond" evidence="2">
    <location>
        <begin position="3903"/>
        <end position="3920"/>
    </location>
</feature>
<feature type="domain" description="EGF-like" evidence="5">
    <location>
        <begin position="1635"/>
        <end position="1673"/>
    </location>
</feature>
<feature type="domain" description="EGF-like" evidence="5">
    <location>
        <begin position="220"/>
        <end position="257"/>
    </location>
</feature>
<dbReference type="PANTHER" id="PTHR22963:SF39">
    <property type="entry name" value="DUMPY"/>
    <property type="match status" value="1"/>
</dbReference>
<feature type="domain" description="EGF-like" evidence="5">
    <location>
        <begin position="2575"/>
        <end position="2613"/>
    </location>
</feature>
<feature type="domain" description="EGF-like" evidence="5">
    <location>
        <begin position="1324"/>
        <end position="1362"/>
    </location>
</feature>
<evidence type="ECO:0000259" key="5">
    <source>
        <dbReference type="PROSITE" id="PS50026"/>
    </source>
</evidence>
<feature type="domain" description="EGF-like" evidence="5">
    <location>
        <begin position="1004"/>
        <end position="1042"/>
    </location>
</feature>
<protein>
    <recommendedName>
        <fullName evidence="9">Dumpy</fullName>
    </recommendedName>
</protein>
<dbReference type="SMART" id="SM00181">
    <property type="entry name" value="EGF"/>
    <property type="match status" value="81"/>
</dbReference>
<dbReference type="SMART" id="SM00241">
    <property type="entry name" value="ZP"/>
    <property type="match status" value="1"/>
</dbReference>
<dbReference type="PROSITE" id="PS50026">
    <property type="entry name" value="EGF_3"/>
    <property type="match status" value="38"/>
</dbReference>
<feature type="domain" description="EGF-like" evidence="5">
    <location>
        <begin position="640"/>
        <end position="677"/>
    </location>
</feature>
<organism evidence="7 8">
    <name type="scientific">Ladona fulva</name>
    <name type="common">Scarce chaser dragonfly</name>
    <name type="synonym">Libellula fulva</name>
    <dbReference type="NCBI Taxonomy" id="123851"/>
    <lineage>
        <taxon>Eukaryota</taxon>
        <taxon>Metazoa</taxon>
        <taxon>Ecdysozoa</taxon>
        <taxon>Arthropoda</taxon>
        <taxon>Hexapoda</taxon>
        <taxon>Insecta</taxon>
        <taxon>Pterygota</taxon>
        <taxon>Palaeoptera</taxon>
        <taxon>Odonata</taxon>
        <taxon>Epiprocta</taxon>
        <taxon>Anisoptera</taxon>
        <taxon>Libelluloidea</taxon>
        <taxon>Libellulidae</taxon>
        <taxon>Ladona</taxon>
    </lineage>
</organism>
<comment type="caution">
    <text evidence="7">The sequence shown here is derived from an EMBL/GenBank/DDBJ whole genome shotgun (WGS) entry which is preliminary data.</text>
</comment>
<feature type="domain" description="EGF-like" evidence="5">
    <location>
        <begin position="581"/>
        <end position="619"/>
    </location>
</feature>
<dbReference type="Proteomes" id="UP000792457">
    <property type="component" value="Unassembled WGS sequence"/>
</dbReference>
<keyword evidence="1 2" id="KW-1015">Disulfide bond</keyword>
<feature type="domain" description="EGF-like" evidence="5">
    <location>
        <begin position="113"/>
        <end position="150"/>
    </location>
</feature>
<feature type="domain" description="EGF-like" evidence="5">
    <location>
        <begin position="2427"/>
        <end position="2464"/>
    </location>
</feature>
<dbReference type="GO" id="GO:0005509">
    <property type="term" value="F:calcium ion binding"/>
    <property type="evidence" value="ECO:0007669"/>
    <property type="project" value="InterPro"/>
</dbReference>
<feature type="disulfide bond" evidence="2">
    <location>
        <begin position="1386"/>
        <end position="1396"/>
    </location>
</feature>
<feature type="domain" description="EGF-like" evidence="5">
    <location>
        <begin position="3894"/>
        <end position="3935"/>
    </location>
</feature>
<feature type="disulfide bond" evidence="2">
    <location>
        <begin position="9"/>
        <end position="19"/>
    </location>
</feature>
<gene>
    <name evidence="7" type="ORF">J437_LFUL007437</name>
</gene>
<dbReference type="InterPro" id="IPR048407">
    <property type="entry name" value="Dumpy_DPY"/>
</dbReference>
<feature type="disulfide bond" evidence="2">
    <location>
        <begin position="223"/>
        <end position="233"/>
    </location>
</feature>
<feature type="domain" description="EGF-like" evidence="5">
    <location>
        <begin position="2531"/>
        <end position="2568"/>
    </location>
</feature>
<dbReference type="EMBL" id="KZ308311">
    <property type="protein sequence ID" value="KAG8227100.1"/>
    <property type="molecule type" value="Genomic_DNA"/>
</dbReference>
<feature type="domain" description="EGF-like" evidence="5">
    <location>
        <begin position="369"/>
        <end position="407"/>
    </location>
</feature>
<evidence type="ECO:0000256" key="2">
    <source>
        <dbReference type="PROSITE-ProRule" id="PRU00076"/>
    </source>
</evidence>
<feature type="disulfide bond" evidence="2">
    <location>
        <begin position="2534"/>
        <end position="2544"/>
    </location>
</feature>
<feature type="domain" description="EGF-like" evidence="5">
    <location>
        <begin position="3771"/>
        <end position="3810"/>
    </location>
</feature>
<feature type="domain" description="EGF-like" evidence="5">
    <location>
        <begin position="3299"/>
        <end position="3342"/>
    </location>
</feature>
<feature type="domain" description="EGF-like" evidence="5">
    <location>
        <begin position="2046"/>
        <end position="2084"/>
    </location>
</feature>
<reference evidence="7" key="1">
    <citation type="submission" date="2013-04" db="EMBL/GenBank/DDBJ databases">
        <authorList>
            <person name="Qu J."/>
            <person name="Murali S.C."/>
            <person name="Bandaranaike D."/>
            <person name="Bellair M."/>
            <person name="Blankenburg K."/>
            <person name="Chao H."/>
            <person name="Dinh H."/>
            <person name="Doddapaneni H."/>
            <person name="Downs B."/>
            <person name="Dugan-Rocha S."/>
            <person name="Elkadiri S."/>
            <person name="Gnanaolivu R.D."/>
            <person name="Hernandez B."/>
            <person name="Javaid M."/>
            <person name="Jayaseelan J.C."/>
            <person name="Lee S."/>
            <person name="Li M."/>
            <person name="Ming W."/>
            <person name="Munidasa M."/>
            <person name="Muniz J."/>
            <person name="Nguyen L."/>
            <person name="Ongeri F."/>
            <person name="Osuji N."/>
            <person name="Pu L.-L."/>
            <person name="Puazo M."/>
            <person name="Qu C."/>
            <person name="Quiroz J."/>
            <person name="Raj R."/>
            <person name="Weissenberger G."/>
            <person name="Xin Y."/>
            <person name="Zou X."/>
            <person name="Han Y."/>
            <person name="Richards S."/>
            <person name="Worley K."/>
            <person name="Muzny D."/>
            <person name="Gibbs R."/>
        </authorList>
    </citation>
    <scope>NUCLEOTIDE SEQUENCE</scope>
    <source>
        <strain evidence="7">Sampled in the wild</strain>
    </source>
</reference>
<feature type="disulfide bond" evidence="2">
    <location>
        <begin position="538"/>
        <end position="548"/>
    </location>
</feature>
<feature type="domain" description="EGF-like" evidence="5">
    <location>
        <begin position="1383"/>
        <end position="1420"/>
    </location>
</feature>
<reference evidence="7" key="2">
    <citation type="submission" date="2017-10" db="EMBL/GenBank/DDBJ databases">
        <title>Ladona fulva Genome sequencing and assembly.</title>
        <authorList>
            <person name="Murali S."/>
            <person name="Richards S."/>
            <person name="Bandaranaike D."/>
            <person name="Bellair M."/>
            <person name="Blankenburg K."/>
            <person name="Chao H."/>
            <person name="Dinh H."/>
            <person name="Doddapaneni H."/>
            <person name="Dugan-Rocha S."/>
            <person name="Elkadiri S."/>
            <person name="Gnanaolivu R."/>
            <person name="Hernandez B."/>
            <person name="Skinner E."/>
            <person name="Javaid M."/>
            <person name="Lee S."/>
            <person name="Li M."/>
            <person name="Ming W."/>
            <person name="Munidasa M."/>
            <person name="Muniz J."/>
            <person name="Nguyen L."/>
            <person name="Hughes D."/>
            <person name="Osuji N."/>
            <person name="Pu L.-L."/>
            <person name="Puazo M."/>
            <person name="Qu C."/>
            <person name="Quiroz J."/>
            <person name="Raj R."/>
            <person name="Weissenberger G."/>
            <person name="Xin Y."/>
            <person name="Zou X."/>
            <person name="Han Y."/>
            <person name="Worley K."/>
            <person name="Muzny D."/>
            <person name="Gibbs R."/>
        </authorList>
    </citation>
    <scope>NUCLEOTIDE SEQUENCE</scope>
    <source>
        <strain evidence="7">Sampled in the wild</strain>
    </source>
</reference>
<feature type="disulfide bond" evidence="2">
    <location>
        <begin position="1066"/>
        <end position="1076"/>
    </location>
</feature>
<dbReference type="InterPro" id="IPR001881">
    <property type="entry name" value="EGF-like_Ca-bd_dom"/>
</dbReference>
<keyword evidence="2" id="KW-0245">EGF-like domain</keyword>
<comment type="caution">
    <text evidence="2">Lacks conserved residue(s) required for the propagation of feature annotation.</text>
</comment>
<dbReference type="InterPro" id="IPR003645">
    <property type="entry name" value="Fol_N"/>
</dbReference>
<feature type="domain" description="EGF-like" evidence="5">
    <location>
        <begin position="161"/>
        <end position="199"/>
    </location>
</feature>
<name>A0A8K0K4E5_LADFU</name>
<dbReference type="SUPFAM" id="SSF57184">
    <property type="entry name" value="Growth factor receptor domain"/>
    <property type="match status" value="1"/>
</dbReference>
<feature type="domain" description="EGF-like" evidence="5">
    <location>
        <begin position="750"/>
        <end position="787"/>
    </location>
</feature>
<feature type="domain" description="EGF-like" evidence="5">
    <location>
        <begin position="535"/>
        <end position="572"/>
    </location>
</feature>
<dbReference type="OrthoDB" id="4405280at2759"/>
<dbReference type="SMART" id="SM00179">
    <property type="entry name" value="EGF_CA"/>
    <property type="match status" value="13"/>
</dbReference>
<dbReference type="InterPro" id="IPR001507">
    <property type="entry name" value="ZP_dom"/>
</dbReference>
<keyword evidence="4" id="KW-0472">Membrane</keyword>
<feature type="domain" description="EGF-like" evidence="5">
    <location>
        <begin position="1215"/>
        <end position="1253"/>
    </location>
</feature>
<dbReference type="InterPro" id="IPR009030">
    <property type="entry name" value="Growth_fac_rcpt_cys_sf"/>
</dbReference>
<evidence type="ECO:0000259" key="6">
    <source>
        <dbReference type="PROSITE" id="PS51034"/>
    </source>
</evidence>
<evidence type="ECO:0000313" key="7">
    <source>
        <dbReference type="EMBL" id="KAG8227100.1"/>
    </source>
</evidence>
<evidence type="ECO:0000256" key="3">
    <source>
        <dbReference type="SAM" id="MobiDB-lite"/>
    </source>
</evidence>
<dbReference type="Gene3D" id="2.10.25.10">
    <property type="entry name" value="Laminin"/>
    <property type="match status" value="3"/>
</dbReference>